<evidence type="ECO:0000256" key="5">
    <source>
        <dbReference type="ARBA" id="ARBA00023277"/>
    </source>
</evidence>
<keyword evidence="3 7" id="KW-0732">Signal</keyword>
<sequence length="279" mass="31198">MKIHLTLLAALSLESAWARTPRWPVSGSQESSLDTVRPDTSRQIRRADSEVAYGTLIEDCANKKQIAVTLDDGPSEYTQRVLDEFAKYAKDGFKATFFVTGNNMCPITDDRCAKIVRAALKAGHQIASHTWRHEDLDAIGTDARAEQMNLNKEALAKVLDLGGKAPTYMRPPYGTCGGESGCLKDMGDLGYHVVNWNIDTTDWMYCDSEEGCKTSVELFDSQFDSKSQTGFIVLDHDIKEYTASVLIPHILKRAKETGYKVVTVGECLNDPKENWYKKW</sequence>
<evidence type="ECO:0000313" key="9">
    <source>
        <dbReference type="EMBL" id="KAH7041357.1"/>
    </source>
</evidence>
<comment type="cofactor">
    <cofactor evidence="1">
        <name>Co(2+)</name>
        <dbReference type="ChEBI" id="CHEBI:48828"/>
    </cofactor>
</comment>
<dbReference type="SUPFAM" id="SSF88713">
    <property type="entry name" value="Glycoside hydrolase/deacetylase"/>
    <property type="match status" value="1"/>
</dbReference>
<reference evidence="9" key="1">
    <citation type="journal article" date="2021" name="Nat. Commun.">
        <title>Genetic determinants of endophytism in the Arabidopsis root mycobiome.</title>
        <authorList>
            <person name="Mesny F."/>
            <person name="Miyauchi S."/>
            <person name="Thiergart T."/>
            <person name="Pickel B."/>
            <person name="Atanasova L."/>
            <person name="Karlsson M."/>
            <person name="Huettel B."/>
            <person name="Barry K.W."/>
            <person name="Haridas S."/>
            <person name="Chen C."/>
            <person name="Bauer D."/>
            <person name="Andreopoulos W."/>
            <person name="Pangilinan J."/>
            <person name="LaButti K."/>
            <person name="Riley R."/>
            <person name="Lipzen A."/>
            <person name="Clum A."/>
            <person name="Drula E."/>
            <person name="Henrissat B."/>
            <person name="Kohler A."/>
            <person name="Grigoriev I.V."/>
            <person name="Martin F.M."/>
            <person name="Hacquard S."/>
        </authorList>
    </citation>
    <scope>NUCLEOTIDE SEQUENCE</scope>
    <source>
        <strain evidence="9">MPI-CAGE-CH-0230</strain>
    </source>
</reference>
<dbReference type="PROSITE" id="PS51677">
    <property type="entry name" value="NODB"/>
    <property type="match status" value="1"/>
</dbReference>
<dbReference type="InterPro" id="IPR011330">
    <property type="entry name" value="Glyco_hydro/deAcase_b/a-brl"/>
</dbReference>
<dbReference type="GO" id="GO:0046872">
    <property type="term" value="F:metal ion binding"/>
    <property type="evidence" value="ECO:0007669"/>
    <property type="project" value="UniProtKB-KW"/>
</dbReference>
<evidence type="ECO:0000256" key="1">
    <source>
        <dbReference type="ARBA" id="ARBA00001941"/>
    </source>
</evidence>
<protein>
    <recommendedName>
        <fullName evidence="8">NodB homology domain-containing protein</fullName>
    </recommendedName>
</protein>
<dbReference type="PANTHER" id="PTHR46471">
    <property type="entry name" value="CHITIN DEACETYLASE"/>
    <property type="match status" value="1"/>
</dbReference>
<organism evidence="9 10">
    <name type="scientific">Microdochium trichocladiopsis</name>
    <dbReference type="NCBI Taxonomy" id="1682393"/>
    <lineage>
        <taxon>Eukaryota</taxon>
        <taxon>Fungi</taxon>
        <taxon>Dikarya</taxon>
        <taxon>Ascomycota</taxon>
        <taxon>Pezizomycotina</taxon>
        <taxon>Sordariomycetes</taxon>
        <taxon>Xylariomycetidae</taxon>
        <taxon>Xylariales</taxon>
        <taxon>Microdochiaceae</taxon>
        <taxon>Microdochium</taxon>
    </lineage>
</organism>
<keyword evidence="5" id="KW-0119">Carbohydrate metabolism</keyword>
<dbReference type="RefSeq" id="XP_046019412.1">
    <property type="nucleotide sequence ID" value="XM_046156311.1"/>
</dbReference>
<name>A0A9P8YGM4_9PEZI</name>
<keyword evidence="10" id="KW-1185">Reference proteome</keyword>
<comment type="caution">
    <text evidence="9">The sequence shown here is derived from an EMBL/GenBank/DDBJ whole genome shotgun (WGS) entry which is preliminary data.</text>
</comment>
<dbReference type="Gene3D" id="3.20.20.370">
    <property type="entry name" value="Glycoside hydrolase/deacetylase"/>
    <property type="match status" value="1"/>
</dbReference>
<evidence type="ECO:0000256" key="6">
    <source>
        <dbReference type="ARBA" id="ARBA00023285"/>
    </source>
</evidence>
<dbReference type="CDD" id="cd10951">
    <property type="entry name" value="CE4_ClCDA_like"/>
    <property type="match status" value="1"/>
</dbReference>
<feature type="chain" id="PRO_5040483369" description="NodB homology domain-containing protein" evidence="7">
    <location>
        <begin position="19"/>
        <end position="279"/>
    </location>
</feature>
<dbReference type="GeneID" id="70185857"/>
<dbReference type="InterPro" id="IPR002509">
    <property type="entry name" value="NODB_dom"/>
</dbReference>
<feature type="domain" description="NodB homology" evidence="8">
    <location>
        <begin position="64"/>
        <end position="262"/>
    </location>
</feature>
<evidence type="ECO:0000256" key="2">
    <source>
        <dbReference type="ARBA" id="ARBA00022723"/>
    </source>
</evidence>
<dbReference type="EMBL" id="JAGTJQ010000001">
    <property type="protein sequence ID" value="KAH7041357.1"/>
    <property type="molecule type" value="Genomic_DNA"/>
</dbReference>
<keyword evidence="4" id="KW-0378">Hydrolase</keyword>
<dbReference type="GO" id="GO:0016810">
    <property type="term" value="F:hydrolase activity, acting on carbon-nitrogen (but not peptide) bonds"/>
    <property type="evidence" value="ECO:0007669"/>
    <property type="project" value="InterPro"/>
</dbReference>
<keyword evidence="6" id="KW-0170">Cobalt</keyword>
<evidence type="ECO:0000259" key="8">
    <source>
        <dbReference type="PROSITE" id="PS51677"/>
    </source>
</evidence>
<keyword evidence="2" id="KW-0479">Metal-binding</keyword>
<feature type="signal peptide" evidence="7">
    <location>
        <begin position="1"/>
        <end position="18"/>
    </location>
</feature>
<dbReference type="Proteomes" id="UP000756346">
    <property type="component" value="Unassembled WGS sequence"/>
</dbReference>
<gene>
    <name evidence="9" type="ORF">B0I36DRAFT_344968</name>
</gene>
<evidence type="ECO:0000313" key="10">
    <source>
        <dbReference type="Proteomes" id="UP000756346"/>
    </source>
</evidence>
<evidence type="ECO:0000256" key="3">
    <source>
        <dbReference type="ARBA" id="ARBA00022729"/>
    </source>
</evidence>
<dbReference type="PANTHER" id="PTHR46471:SF6">
    <property type="entry name" value="GLYCOSYL HYDROLASE"/>
    <property type="match status" value="1"/>
</dbReference>
<proteinExistence type="predicted"/>
<dbReference type="GO" id="GO:0005975">
    <property type="term" value="P:carbohydrate metabolic process"/>
    <property type="evidence" value="ECO:0007669"/>
    <property type="project" value="InterPro"/>
</dbReference>
<evidence type="ECO:0000256" key="4">
    <source>
        <dbReference type="ARBA" id="ARBA00022801"/>
    </source>
</evidence>
<dbReference type="OrthoDB" id="407355at2759"/>
<evidence type="ECO:0000256" key="7">
    <source>
        <dbReference type="SAM" id="SignalP"/>
    </source>
</evidence>
<dbReference type="Pfam" id="PF01522">
    <property type="entry name" value="Polysacc_deac_1"/>
    <property type="match status" value="1"/>
</dbReference>
<accession>A0A9P8YGM4</accession>
<dbReference type="AlphaFoldDB" id="A0A9P8YGM4"/>